<keyword evidence="3" id="KW-0347">Helicase</keyword>
<feature type="region of interest" description="Disordered" evidence="1">
    <location>
        <begin position="97"/>
        <end position="134"/>
    </location>
</feature>
<feature type="compositionally biased region" description="Low complexity" evidence="1">
    <location>
        <begin position="106"/>
        <end position="119"/>
    </location>
</feature>
<reference evidence="3 4" key="1">
    <citation type="submission" date="2019-06" db="EMBL/GenBank/DDBJ databases">
        <authorList>
            <person name="Li F."/>
        </authorList>
    </citation>
    <scope>NUCLEOTIDE SEQUENCE [LARGE SCALE GENOMIC DNA]</scope>
    <source>
        <strain evidence="3 4">10F1D-1</strain>
    </source>
</reference>
<dbReference type="RefSeq" id="WP_141161843.1">
    <property type="nucleotide sequence ID" value="NZ_VHQG01000001.1"/>
</dbReference>
<proteinExistence type="predicted"/>
<keyword evidence="2" id="KW-0812">Transmembrane</keyword>
<evidence type="ECO:0000256" key="2">
    <source>
        <dbReference type="SAM" id="Phobius"/>
    </source>
</evidence>
<dbReference type="GO" id="GO:0004386">
    <property type="term" value="F:helicase activity"/>
    <property type="evidence" value="ECO:0007669"/>
    <property type="project" value="UniProtKB-KW"/>
</dbReference>
<keyword evidence="2" id="KW-0472">Membrane</keyword>
<comment type="caution">
    <text evidence="3">The sequence shown here is derived from an EMBL/GenBank/DDBJ whole genome shotgun (WGS) entry which is preliminary data.</text>
</comment>
<dbReference type="NCBIfam" id="TIGR03816">
    <property type="entry name" value="tadE_like_DECH"/>
    <property type="match status" value="1"/>
</dbReference>
<gene>
    <name evidence="3" type="ORF">FJ657_01010</name>
</gene>
<keyword evidence="3" id="KW-0547">Nucleotide-binding</keyword>
<evidence type="ECO:0000313" key="3">
    <source>
        <dbReference type="EMBL" id="TPW77315.1"/>
    </source>
</evidence>
<organism evidence="3 4">
    <name type="scientific">Schumannella soli</name>
    <dbReference type="NCBI Taxonomy" id="2590779"/>
    <lineage>
        <taxon>Bacteria</taxon>
        <taxon>Bacillati</taxon>
        <taxon>Actinomycetota</taxon>
        <taxon>Actinomycetes</taxon>
        <taxon>Micrococcales</taxon>
        <taxon>Microbacteriaceae</taxon>
        <taxon>Schumannella</taxon>
    </lineage>
</organism>
<evidence type="ECO:0000256" key="1">
    <source>
        <dbReference type="SAM" id="MobiDB-lite"/>
    </source>
</evidence>
<keyword evidence="4" id="KW-1185">Reference proteome</keyword>
<dbReference type="EMBL" id="VHQG01000001">
    <property type="protein sequence ID" value="TPW77315.1"/>
    <property type="molecule type" value="Genomic_DNA"/>
</dbReference>
<name>A0A506Y5M2_9MICO</name>
<keyword evidence="3" id="KW-0378">Hydrolase</keyword>
<evidence type="ECO:0000313" key="4">
    <source>
        <dbReference type="Proteomes" id="UP000316252"/>
    </source>
</evidence>
<dbReference type="InterPro" id="IPR021202">
    <property type="entry name" value="Rv3654c-like"/>
</dbReference>
<dbReference type="AlphaFoldDB" id="A0A506Y5M2"/>
<accession>A0A506Y5M2</accession>
<protein>
    <submittedName>
        <fullName evidence="3">Helicase</fullName>
    </submittedName>
</protein>
<keyword evidence="3" id="KW-0067">ATP-binding</keyword>
<dbReference type="Proteomes" id="UP000316252">
    <property type="component" value="Unassembled WGS sequence"/>
</dbReference>
<feature type="transmembrane region" description="Helical" evidence="2">
    <location>
        <begin position="6"/>
        <end position="28"/>
    </location>
</feature>
<sequence length="134" mass="12864">MSGGIAGVGVVVTTAGIALAVVGLGAGLTERQRVIAAADAAALAAADTASGAVSGDPCTQAARLAAAHRAALAACRISGAEATVEVHGEFAGIPLTARARAGPPQSDAAAVADPSVDSPDSVRRRSAPIRGEST</sequence>
<keyword evidence="2" id="KW-1133">Transmembrane helix</keyword>
<dbReference type="OrthoDB" id="10020183at2"/>